<gene>
    <name evidence="1" type="ORF">AOC05_13800</name>
</gene>
<accession>A0A0M3UGI1</accession>
<reference evidence="2" key="1">
    <citation type="submission" date="2015-09" db="EMBL/GenBank/DDBJ databases">
        <title>Complete genome of Arthrobacter alpinus strain R3.8.</title>
        <authorList>
            <person name="See-Too W.S."/>
            <person name="Chan K.G."/>
        </authorList>
    </citation>
    <scope>NUCLEOTIDE SEQUENCE [LARGE SCALE GENOMIC DNA]</scope>
    <source>
        <strain evidence="2">R3.8</strain>
    </source>
</reference>
<dbReference type="Proteomes" id="UP000062833">
    <property type="component" value="Chromosome"/>
</dbReference>
<dbReference type="AlphaFoldDB" id="A0A0M3UGI1"/>
<sequence>MLRELDALKGKIGNVYSRNDVALQLRMVTERLGNLGYPFDSGDPNRTMSSCGGILRINRKRWAHNDEFSHFEAAHFIDTVRIVMAHIGNPARAAEVDQLHSALVEELTADDAETDVSPEARPELAVEYMTTCEGMAGPGAVAIDDFSEEPNAESVPRALGLAGIRPLGHEAIWDPWEVTLMGDSEVLDTMRTKAAKERARAVIEDIVDARRPSRLSAWPNWSATPMA</sequence>
<dbReference type="PATRIC" id="fig|656366.3.peg.2976"/>
<proteinExistence type="predicted"/>
<dbReference type="OrthoDB" id="9757917at2"/>
<evidence type="ECO:0000313" key="2">
    <source>
        <dbReference type="Proteomes" id="UP000062833"/>
    </source>
</evidence>
<organism evidence="1 2">
    <name type="scientific">Arthrobacter alpinus</name>
    <dbReference type="NCBI Taxonomy" id="656366"/>
    <lineage>
        <taxon>Bacteria</taxon>
        <taxon>Bacillati</taxon>
        <taxon>Actinomycetota</taxon>
        <taxon>Actinomycetes</taxon>
        <taxon>Micrococcales</taxon>
        <taxon>Micrococcaceae</taxon>
        <taxon>Arthrobacter</taxon>
    </lineage>
</organism>
<dbReference type="KEGG" id="aaq:AOC05_13800"/>
<dbReference type="EMBL" id="CP012677">
    <property type="protein sequence ID" value="ALE93145.1"/>
    <property type="molecule type" value="Genomic_DNA"/>
</dbReference>
<dbReference type="RefSeq" id="WP_062007733.1">
    <property type="nucleotide sequence ID" value="NZ_CP012677.1"/>
</dbReference>
<keyword evidence="2" id="KW-1185">Reference proteome</keyword>
<name>A0A0M3UGI1_9MICC</name>
<protein>
    <submittedName>
        <fullName evidence="1">Uncharacterized protein</fullName>
    </submittedName>
</protein>
<evidence type="ECO:0000313" key="1">
    <source>
        <dbReference type="EMBL" id="ALE93145.1"/>
    </source>
</evidence>